<reference evidence="1 2" key="1">
    <citation type="submission" date="2020-02" db="EMBL/GenBank/DDBJ databases">
        <title>Integrative conjugative elements (ICEs) and plasmids drive adaptation of Pseudomonas nitroreducens strain HBP1 to wastewater environment.</title>
        <authorList>
            <person name="Sentchilo V."/>
            <person name="Carraro N."/>
            <person name="Bertelli C."/>
            <person name="van der Meer J.R."/>
        </authorList>
    </citation>
    <scope>NUCLEOTIDE SEQUENCE [LARGE SCALE GENOMIC DNA]</scope>
    <source>
        <strain evidence="1 2">HBP1</strain>
    </source>
</reference>
<sequence length="101" mass="11359">MNSQRHNGSSRTTLFPIGALVFSAGIDRLMREGRLDPLPFFQRHASGDWGNVTDAQWQANNAALQSGDRLESFYVVHRELSIRIVTEADRHATHVVLASER</sequence>
<organism evidence="1 2">
    <name type="scientific">Pseudomonas nitroreducens</name>
    <dbReference type="NCBI Taxonomy" id="46680"/>
    <lineage>
        <taxon>Bacteria</taxon>
        <taxon>Pseudomonadati</taxon>
        <taxon>Pseudomonadota</taxon>
        <taxon>Gammaproteobacteria</taxon>
        <taxon>Pseudomonadales</taxon>
        <taxon>Pseudomonadaceae</taxon>
        <taxon>Pseudomonas</taxon>
    </lineage>
</organism>
<evidence type="ECO:0000313" key="2">
    <source>
        <dbReference type="Proteomes" id="UP000501063"/>
    </source>
</evidence>
<name>A0A6G6ISM8_PSENT</name>
<accession>A0A6G6ISM8</accession>
<dbReference type="AlphaFoldDB" id="A0A6G6ISM8"/>
<dbReference type="EMBL" id="CP049140">
    <property type="protein sequence ID" value="QIE86059.1"/>
    <property type="molecule type" value="Genomic_DNA"/>
</dbReference>
<protein>
    <submittedName>
        <fullName evidence="1">Uncharacterized protein</fullName>
    </submittedName>
</protein>
<gene>
    <name evidence="1" type="ORF">G5B91_07180</name>
</gene>
<proteinExistence type="predicted"/>
<dbReference type="RefSeq" id="WP_024767662.1">
    <property type="nucleotide sequence ID" value="NZ_CP049140.1"/>
</dbReference>
<dbReference type="KEGG" id="pnt:G5B91_07180"/>
<dbReference type="Proteomes" id="UP000501063">
    <property type="component" value="Chromosome"/>
</dbReference>
<evidence type="ECO:0000313" key="1">
    <source>
        <dbReference type="EMBL" id="QIE86059.1"/>
    </source>
</evidence>